<keyword evidence="1" id="KW-0727">SH2 domain</keyword>
<dbReference type="Proteomes" id="UP000694871">
    <property type="component" value="Unplaced"/>
</dbReference>
<dbReference type="InterPro" id="IPR048988">
    <property type="entry name" value="STAT_linker"/>
</dbReference>
<dbReference type="Gene3D" id="1.10.238.10">
    <property type="entry name" value="EF-hand"/>
    <property type="match status" value="1"/>
</dbReference>
<evidence type="ECO:0000256" key="1">
    <source>
        <dbReference type="ARBA" id="ARBA00022999"/>
    </source>
</evidence>
<sequence length="81" mass="9066">MLSNEPKNLSFFLNPPCARWSQLSEVLSWQFSSMTKRGLNADQLNMLGEKLLGANAGTDDGISWGRFCKVGAPDHQRIARR</sequence>
<dbReference type="GeneID" id="107122914"/>
<keyword evidence="3" id="KW-1185">Reference proteome</keyword>
<evidence type="ECO:0000313" key="3">
    <source>
        <dbReference type="Proteomes" id="UP000694871"/>
    </source>
</evidence>
<accession>A0ABM1L6F2</accession>
<dbReference type="SUPFAM" id="SSF49417">
    <property type="entry name" value="p53-like transcription factors"/>
    <property type="match status" value="1"/>
</dbReference>
<evidence type="ECO:0000259" key="2">
    <source>
        <dbReference type="Pfam" id="PF21354"/>
    </source>
</evidence>
<dbReference type="InterPro" id="IPR001217">
    <property type="entry name" value="STAT"/>
</dbReference>
<reference evidence="4" key="1">
    <citation type="submission" date="2025-08" db="UniProtKB">
        <authorList>
            <consortium name="RefSeq"/>
        </authorList>
    </citation>
    <scope>IDENTIFICATION</scope>
</reference>
<dbReference type="PANTHER" id="PTHR11801">
    <property type="entry name" value="SIGNAL TRANSDUCER AND ACTIVATOR OF TRANSCRIPTION"/>
    <property type="match status" value="1"/>
</dbReference>
<feature type="domain" description="Signal transducer and activator of transcription linker" evidence="2">
    <location>
        <begin position="6"/>
        <end position="75"/>
    </location>
</feature>
<protein>
    <submittedName>
        <fullName evidence="4">Signal transducer and activator of transcription 1-like</fullName>
    </submittedName>
</protein>
<dbReference type="RefSeq" id="XP_015281539.1">
    <property type="nucleotide sequence ID" value="XM_015426053.1"/>
</dbReference>
<name>A0ABM1L6F2_GEKJA</name>
<proteinExistence type="predicted"/>
<dbReference type="Pfam" id="PF21354">
    <property type="entry name" value="STAT_linker"/>
    <property type="match status" value="1"/>
</dbReference>
<evidence type="ECO:0000313" key="4">
    <source>
        <dbReference type="RefSeq" id="XP_015281539.1"/>
    </source>
</evidence>
<organism evidence="3 4">
    <name type="scientific">Gekko japonicus</name>
    <name type="common">Schlegel's Japanese gecko</name>
    <dbReference type="NCBI Taxonomy" id="146911"/>
    <lineage>
        <taxon>Eukaryota</taxon>
        <taxon>Metazoa</taxon>
        <taxon>Chordata</taxon>
        <taxon>Craniata</taxon>
        <taxon>Vertebrata</taxon>
        <taxon>Euteleostomi</taxon>
        <taxon>Lepidosauria</taxon>
        <taxon>Squamata</taxon>
        <taxon>Bifurcata</taxon>
        <taxon>Gekkota</taxon>
        <taxon>Gekkonidae</taxon>
        <taxon>Gekkoninae</taxon>
        <taxon>Gekko</taxon>
    </lineage>
</organism>
<dbReference type="InterPro" id="IPR008967">
    <property type="entry name" value="p53-like_TF_DNA-bd_sf"/>
</dbReference>
<gene>
    <name evidence="4" type="primary">LOC107122914</name>
</gene>